<evidence type="ECO:0000259" key="1">
    <source>
        <dbReference type="PROSITE" id="PS50943"/>
    </source>
</evidence>
<sequence length="160" mass="18731">MTALTKQELIEMIASRLKLIRIEADYTKDRMAQVIGVSKKTLVQIEKGRLLPSWTTIIVICALFREQDSLINLVGGDALELAELLAREEMETRKEKTLGGKIWWDLVKKDENLTLQRNIISKHFRIVDKDQYRLYSSFNEKEARERFIELVKLKKRSHTV</sequence>
<evidence type="ECO:0000313" key="3">
    <source>
        <dbReference type="Proteomes" id="UP000031972"/>
    </source>
</evidence>
<dbReference type="InterPro" id="IPR001387">
    <property type="entry name" value="Cro/C1-type_HTH"/>
</dbReference>
<reference evidence="2 3" key="1">
    <citation type="submission" date="2015-01" db="EMBL/GenBank/DDBJ databases">
        <title>Jeotgalibacillus campisalis genome sequencing.</title>
        <authorList>
            <person name="Goh K.M."/>
            <person name="Chan K.-G."/>
            <person name="Yaakop A.S."/>
            <person name="Ee R."/>
            <person name="Gan H.M."/>
            <person name="Chan C.S."/>
        </authorList>
    </citation>
    <scope>NUCLEOTIDE SEQUENCE [LARGE SCALE GENOMIC DNA]</scope>
    <source>
        <strain evidence="2 3">SF-57</strain>
    </source>
</reference>
<gene>
    <name evidence="2" type="ORF">KR50_25400</name>
</gene>
<dbReference type="PROSITE" id="PS50943">
    <property type="entry name" value="HTH_CROC1"/>
    <property type="match status" value="1"/>
</dbReference>
<dbReference type="Proteomes" id="UP000031972">
    <property type="component" value="Unassembled WGS sequence"/>
</dbReference>
<dbReference type="CDD" id="cd00093">
    <property type="entry name" value="HTH_XRE"/>
    <property type="match status" value="1"/>
</dbReference>
<protein>
    <submittedName>
        <fullName evidence="2">XRE family transcriptional regulator</fullName>
    </submittedName>
</protein>
<accession>A0A0C2VS81</accession>
<dbReference type="AlphaFoldDB" id="A0A0C2VS81"/>
<dbReference type="SMART" id="SM00530">
    <property type="entry name" value="HTH_XRE"/>
    <property type="match status" value="1"/>
</dbReference>
<proteinExistence type="predicted"/>
<dbReference type="Pfam" id="PF13560">
    <property type="entry name" value="HTH_31"/>
    <property type="match status" value="1"/>
</dbReference>
<name>A0A0C2VS81_9BACL</name>
<dbReference type="SUPFAM" id="SSF47413">
    <property type="entry name" value="lambda repressor-like DNA-binding domains"/>
    <property type="match status" value="1"/>
</dbReference>
<dbReference type="RefSeq" id="WP_332307479.1">
    <property type="nucleotide sequence ID" value="NZ_JXRR01000016.1"/>
</dbReference>
<keyword evidence="3" id="KW-1185">Reference proteome</keyword>
<comment type="caution">
    <text evidence="2">The sequence shown here is derived from an EMBL/GenBank/DDBJ whole genome shotgun (WGS) entry which is preliminary data.</text>
</comment>
<dbReference type="EMBL" id="JXRR01000016">
    <property type="protein sequence ID" value="KIL46843.1"/>
    <property type="molecule type" value="Genomic_DNA"/>
</dbReference>
<dbReference type="InterPro" id="IPR010982">
    <property type="entry name" value="Lambda_DNA-bd_dom_sf"/>
</dbReference>
<organism evidence="2 3">
    <name type="scientific">Jeotgalibacillus campisalis</name>
    <dbReference type="NCBI Taxonomy" id="220754"/>
    <lineage>
        <taxon>Bacteria</taxon>
        <taxon>Bacillati</taxon>
        <taxon>Bacillota</taxon>
        <taxon>Bacilli</taxon>
        <taxon>Bacillales</taxon>
        <taxon>Caryophanaceae</taxon>
        <taxon>Jeotgalibacillus</taxon>
    </lineage>
</organism>
<dbReference type="PATRIC" id="fig|220754.4.peg.2557"/>
<dbReference type="GO" id="GO:0003677">
    <property type="term" value="F:DNA binding"/>
    <property type="evidence" value="ECO:0007669"/>
    <property type="project" value="InterPro"/>
</dbReference>
<dbReference type="Gene3D" id="1.10.260.40">
    <property type="entry name" value="lambda repressor-like DNA-binding domains"/>
    <property type="match status" value="1"/>
</dbReference>
<evidence type="ECO:0000313" key="2">
    <source>
        <dbReference type="EMBL" id="KIL46843.1"/>
    </source>
</evidence>
<feature type="domain" description="HTH cro/C1-type" evidence="1">
    <location>
        <begin position="17"/>
        <end position="73"/>
    </location>
</feature>